<dbReference type="EMBL" id="QFKX01000002">
    <property type="protein sequence ID" value="PWH06790.1"/>
    <property type="molecule type" value="Genomic_DNA"/>
</dbReference>
<dbReference type="UniPathway" id="UPA00219"/>
<dbReference type="GO" id="GO:0008764">
    <property type="term" value="F:UDP-N-acetylmuramoylalanine-D-glutamate ligase activity"/>
    <property type="evidence" value="ECO:0007669"/>
    <property type="project" value="UniProtKB-UniRule"/>
</dbReference>
<dbReference type="InterPro" id="IPR036615">
    <property type="entry name" value="Mur_ligase_C_dom_sf"/>
</dbReference>
<dbReference type="EC" id="6.3.2.9" evidence="7 8"/>
<evidence type="ECO:0000256" key="8">
    <source>
        <dbReference type="RuleBase" id="RU003664"/>
    </source>
</evidence>
<dbReference type="HAMAP" id="MF_00639">
    <property type="entry name" value="MurD"/>
    <property type="match status" value="1"/>
</dbReference>
<evidence type="ECO:0000256" key="6">
    <source>
        <dbReference type="ARBA" id="ARBA00022840"/>
    </source>
</evidence>
<evidence type="ECO:0000256" key="4">
    <source>
        <dbReference type="ARBA" id="ARBA00022598"/>
    </source>
</evidence>
<keyword evidence="7 8" id="KW-0961">Cell wall biogenesis/degradation</keyword>
<dbReference type="SUPFAM" id="SSF53244">
    <property type="entry name" value="MurD-like peptide ligases, peptide-binding domain"/>
    <property type="match status" value="1"/>
</dbReference>
<keyword evidence="7 8" id="KW-0573">Peptidoglycan synthesis</keyword>
<dbReference type="InterPro" id="IPR036565">
    <property type="entry name" value="Mur-like_cat_sf"/>
</dbReference>
<dbReference type="OrthoDB" id="9809796at2"/>
<dbReference type="Pfam" id="PF08245">
    <property type="entry name" value="Mur_ligase_M"/>
    <property type="match status" value="1"/>
</dbReference>
<keyword evidence="12" id="KW-1185">Reference proteome</keyword>
<dbReference type="GO" id="GO:0005737">
    <property type="term" value="C:cytoplasm"/>
    <property type="evidence" value="ECO:0007669"/>
    <property type="project" value="UniProtKB-SubCell"/>
</dbReference>
<feature type="domain" description="Mur ligase central" evidence="10">
    <location>
        <begin position="141"/>
        <end position="283"/>
    </location>
</feature>
<feature type="binding site" evidence="7">
    <location>
        <begin position="143"/>
        <end position="149"/>
    </location>
    <ligand>
        <name>ATP</name>
        <dbReference type="ChEBI" id="CHEBI:30616"/>
    </ligand>
</feature>
<comment type="similarity">
    <text evidence="7">Belongs to the MurCDEF family.</text>
</comment>
<comment type="catalytic activity">
    <reaction evidence="7 8">
        <text>UDP-N-acetyl-alpha-D-muramoyl-L-alanine + D-glutamate + ATP = UDP-N-acetyl-alpha-D-muramoyl-L-alanyl-D-glutamate + ADP + phosphate + H(+)</text>
        <dbReference type="Rhea" id="RHEA:16429"/>
        <dbReference type="ChEBI" id="CHEBI:15378"/>
        <dbReference type="ChEBI" id="CHEBI:29986"/>
        <dbReference type="ChEBI" id="CHEBI:30616"/>
        <dbReference type="ChEBI" id="CHEBI:43474"/>
        <dbReference type="ChEBI" id="CHEBI:83898"/>
        <dbReference type="ChEBI" id="CHEBI:83900"/>
        <dbReference type="ChEBI" id="CHEBI:456216"/>
        <dbReference type="EC" id="6.3.2.9"/>
    </reaction>
</comment>
<dbReference type="InterPro" id="IPR005762">
    <property type="entry name" value="MurD"/>
</dbReference>
<dbReference type="GO" id="GO:0051301">
    <property type="term" value="P:cell division"/>
    <property type="evidence" value="ECO:0007669"/>
    <property type="project" value="UniProtKB-KW"/>
</dbReference>
<protein>
    <recommendedName>
        <fullName evidence="7 8">UDP-N-acetylmuramoylalanine--D-glutamate ligase</fullName>
        <ecNumber evidence="7 8">6.3.2.9</ecNumber>
    </recommendedName>
    <alternativeName>
        <fullName evidence="7">D-glutamic acid-adding enzyme</fullName>
    </alternativeName>
    <alternativeName>
        <fullName evidence="7">UDP-N-acetylmuramoyl-L-alanyl-D-glutamate synthetase</fullName>
    </alternativeName>
</protein>
<comment type="subcellular location">
    <subcellularLocation>
        <location evidence="1 7 8">Cytoplasm</location>
    </subcellularLocation>
</comment>
<dbReference type="InterPro" id="IPR004101">
    <property type="entry name" value="Mur_ligase_C"/>
</dbReference>
<dbReference type="SUPFAM" id="SSF51984">
    <property type="entry name" value="MurCD N-terminal domain"/>
    <property type="match status" value="1"/>
</dbReference>
<evidence type="ECO:0000313" key="12">
    <source>
        <dbReference type="Proteomes" id="UP000245590"/>
    </source>
</evidence>
<dbReference type="SUPFAM" id="SSF53623">
    <property type="entry name" value="MurD-like peptide ligases, catalytic domain"/>
    <property type="match status" value="1"/>
</dbReference>
<dbReference type="Gene3D" id="3.40.1190.10">
    <property type="entry name" value="Mur-like, catalytic domain"/>
    <property type="match status" value="1"/>
</dbReference>
<evidence type="ECO:0000256" key="2">
    <source>
        <dbReference type="ARBA" id="ARBA00004752"/>
    </source>
</evidence>
<evidence type="ECO:0000256" key="7">
    <source>
        <dbReference type="HAMAP-Rule" id="MF_00639"/>
    </source>
</evidence>
<dbReference type="PANTHER" id="PTHR43692">
    <property type="entry name" value="UDP-N-ACETYLMURAMOYLALANINE--D-GLUTAMATE LIGASE"/>
    <property type="match status" value="1"/>
</dbReference>
<dbReference type="GO" id="GO:0009252">
    <property type="term" value="P:peptidoglycan biosynthetic process"/>
    <property type="evidence" value="ECO:0007669"/>
    <property type="project" value="UniProtKB-UniRule"/>
</dbReference>
<accession>A0A2U2RLP6</accession>
<comment type="pathway">
    <text evidence="2 7 8">Cell wall biogenesis; peptidoglycan biosynthesis.</text>
</comment>
<evidence type="ECO:0000256" key="3">
    <source>
        <dbReference type="ARBA" id="ARBA00022490"/>
    </source>
</evidence>
<keyword evidence="6 7" id="KW-0067">ATP-binding</keyword>
<dbReference type="Pfam" id="PF21799">
    <property type="entry name" value="MurD-like_N"/>
    <property type="match status" value="1"/>
</dbReference>
<reference evidence="11 12" key="1">
    <citation type="submission" date="2018-05" db="EMBL/GenBank/DDBJ databases">
        <title>Brachybacterium sp. M1HQ-2T, whole genome shotgun sequence.</title>
        <authorList>
            <person name="Tuo L."/>
        </authorList>
    </citation>
    <scope>NUCLEOTIDE SEQUENCE [LARGE SCALE GENOMIC DNA]</scope>
    <source>
        <strain evidence="11 12">M1HQ-2</strain>
    </source>
</reference>
<gene>
    <name evidence="7" type="primary">murD</name>
    <name evidence="11" type="ORF">DEO23_07700</name>
</gene>
<proteinExistence type="inferred from homology"/>
<evidence type="ECO:0000259" key="9">
    <source>
        <dbReference type="Pfam" id="PF02875"/>
    </source>
</evidence>
<dbReference type="GO" id="GO:0005524">
    <property type="term" value="F:ATP binding"/>
    <property type="evidence" value="ECO:0007669"/>
    <property type="project" value="UniProtKB-UniRule"/>
</dbReference>
<name>A0A2U2RLP6_9MICO</name>
<keyword evidence="5 7" id="KW-0547">Nucleotide-binding</keyword>
<comment type="caution">
    <text evidence="11">The sequence shown here is derived from an EMBL/GenBank/DDBJ whole genome shotgun (WGS) entry which is preliminary data.</text>
</comment>
<dbReference type="InterPro" id="IPR013221">
    <property type="entry name" value="Mur_ligase_cen"/>
</dbReference>
<evidence type="ECO:0000313" key="11">
    <source>
        <dbReference type="EMBL" id="PWH06790.1"/>
    </source>
</evidence>
<keyword evidence="7 8" id="KW-0133">Cell shape</keyword>
<evidence type="ECO:0000256" key="1">
    <source>
        <dbReference type="ARBA" id="ARBA00004496"/>
    </source>
</evidence>
<organism evidence="11 12">
    <name type="scientific">Brachybacterium endophyticum</name>
    <dbReference type="NCBI Taxonomy" id="2182385"/>
    <lineage>
        <taxon>Bacteria</taxon>
        <taxon>Bacillati</taxon>
        <taxon>Actinomycetota</taxon>
        <taxon>Actinomycetes</taxon>
        <taxon>Micrococcales</taxon>
        <taxon>Dermabacteraceae</taxon>
        <taxon>Brachybacterium</taxon>
    </lineage>
</organism>
<evidence type="ECO:0000256" key="5">
    <source>
        <dbReference type="ARBA" id="ARBA00022741"/>
    </source>
</evidence>
<keyword evidence="7 8" id="KW-0131">Cell cycle</keyword>
<evidence type="ECO:0000259" key="10">
    <source>
        <dbReference type="Pfam" id="PF08245"/>
    </source>
</evidence>
<keyword evidence="3 7" id="KW-0963">Cytoplasm</keyword>
<dbReference type="Pfam" id="PF02875">
    <property type="entry name" value="Mur_ligase_C"/>
    <property type="match status" value="1"/>
</dbReference>
<dbReference type="Gene3D" id="3.90.190.20">
    <property type="entry name" value="Mur ligase, C-terminal domain"/>
    <property type="match status" value="1"/>
</dbReference>
<comment type="function">
    <text evidence="7 8">Cell wall formation. Catalyzes the addition of glutamate to the nucleotide precursor UDP-N-acetylmuramoyl-L-alanine (UMA).</text>
</comment>
<keyword evidence="4 7" id="KW-0436">Ligase</keyword>
<dbReference type="Gene3D" id="3.40.50.720">
    <property type="entry name" value="NAD(P)-binding Rossmann-like Domain"/>
    <property type="match status" value="1"/>
</dbReference>
<dbReference type="GO" id="GO:0008360">
    <property type="term" value="P:regulation of cell shape"/>
    <property type="evidence" value="ECO:0007669"/>
    <property type="project" value="UniProtKB-KW"/>
</dbReference>
<keyword evidence="7 8" id="KW-0132">Cell division</keyword>
<feature type="domain" description="Mur ligase C-terminal" evidence="9">
    <location>
        <begin position="353"/>
        <end position="478"/>
    </location>
</feature>
<dbReference type="AlphaFoldDB" id="A0A2U2RLP6"/>
<sequence>MTSAPQSTNDAAAPVQDRPWPGLDVAGVRILVTGFGVSGYAVADQTMQRGASVVVVDAADTPRNREQARILEVFDVEVRLGAEHTRALPTDVDVDLVVTSPGWRADQPLLAEAAVAGIPIWSEVELARRMQAPDGPARLGVTGTNGKTTVVTMLETILREAGLRAVACGNVGLPVIEAALDPEGFDVLAVELSSFQLHWTQHVDCESAVVLNISEDHLDWHGGLEAYAQAKGKIYDGARVGCVYNTADDLTRRLVEDADVTEGARAIGITLGSPGPSELGIVDGLLVDRAFVEDRHRQAAELASLEDLAHLGPHGAPPHVVFNALAAAALARGHGVDQAAVRDGLRAFHAGSHRSELVADSGGIAFVDDSKATNPDAALAALRGVESVVWIAGGDTKGADVDALVAEAASRLRGVVLIGVDDTAFRDALARHAPAIPIERIDAGDTEDAEGRARMMRAAVAAAAGLAQEGDVVLLAPAAASIDQFTDYAERGDLFAAAARAREDSTKETA</sequence>
<dbReference type="NCBIfam" id="TIGR01087">
    <property type="entry name" value="murD"/>
    <property type="match status" value="1"/>
</dbReference>
<dbReference type="PANTHER" id="PTHR43692:SF1">
    <property type="entry name" value="UDP-N-ACETYLMURAMOYLALANINE--D-GLUTAMATE LIGASE"/>
    <property type="match status" value="1"/>
</dbReference>
<dbReference type="RefSeq" id="WP_109275385.1">
    <property type="nucleotide sequence ID" value="NZ_QFKX01000002.1"/>
</dbReference>
<dbReference type="Proteomes" id="UP000245590">
    <property type="component" value="Unassembled WGS sequence"/>
</dbReference>
<dbReference type="GO" id="GO:0071555">
    <property type="term" value="P:cell wall organization"/>
    <property type="evidence" value="ECO:0007669"/>
    <property type="project" value="UniProtKB-KW"/>
</dbReference>